<feature type="transmembrane region" description="Helical" evidence="2">
    <location>
        <begin position="115"/>
        <end position="134"/>
    </location>
</feature>
<dbReference type="Proteomes" id="UP000628710">
    <property type="component" value="Unassembled WGS sequence"/>
</dbReference>
<feature type="transmembrane region" description="Helical" evidence="2">
    <location>
        <begin position="79"/>
        <end position="103"/>
    </location>
</feature>
<feature type="non-terminal residue" evidence="3">
    <location>
        <position position="1"/>
    </location>
</feature>
<dbReference type="NCBIfam" id="TIGR03696">
    <property type="entry name" value="Rhs_assc_core"/>
    <property type="match status" value="1"/>
</dbReference>
<sequence>EYTPFGKMVENQSTGTDNYRAKFAGKERDSGTGLSYFGHRYYDADIGRFISPDPAAQYHSPYLYGADDPLTMVDPNGEFAFLTFAILMLSGLVSGYMAGWAVSDSMNPGNWSGKAWAAAGIGFLIGFIAGRLGFNLTGGKNFILGMVEGALRGVNKAFWRGESEGGFLGSALFSAAIAGTFRGYTKGWGQLLTESSLKIGLLTVTLFGATGVSIAMQEQPQKQPYFKSINEDKPVDNGKGNETVGDTGKGNETVGSTGKGNETVGGTGKANETVGGT</sequence>
<feature type="transmembrane region" description="Helical" evidence="2">
    <location>
        <begin position="196"/>
        <end position="216"/>
    </location>
</feature>
<feature type="non-terminal residue" evidence="3">
    <location>
        <position position="277"/>
    </location>
</feature>
<gene>
    <name evidence="3" type="ORF">I8J31_20690</name>
</gene>
<dbReference type="Gene3D" id="2.180.10.10">
    <property type="entry name" value="RHS repeat-associated core"/>
    <property type="match status" value="1"/>
</dbReference>
<proteinExistence type="predicted"/>
<dbReference type="PANTHER" id="PTHR32305:SF15">
    <property type="entry name" value="PROTEIN RHSA-RELATED"/>
    <property type="match status" value="1"/>
</dbReference>
<evidence type="ECO:0000256" key="2">
    <source>
        <dbReference type="SAM" id="Phobius"/>
    </source>
</evidence>
<feature type="region of interest" description="Disordered" evidence="1">
    <location>
        <begin position="225"/>
        <end position="277"/>
    </location>
</feature>
<organism evidence="3 4">
    <name type="scientific">Marinomonas transparens</name>
    <dbReference type="NCBI Taxonomy" id="2795388"/>
    <lineage>
        <taxon>Bacteria</taxon>
        <taxon>Pseudomonadati</taxon>
        <taxon>Pseudomonadota</taxon>
        <taxon>Gammaproteobacteria</taxon>
        <taxon>Oceanospirillales</taxon>
        <taxon>Oceanospirillaceae</taxon>
        <taxon>Marinomonas</taxon>
    </lineage>
</organism>
<dbReference type="AlphaFoldDB" id="A0A934JSS6"/>
<keyword evidence="2" id="KW-1133">Transmembrane helix</keyword>
<feature type="transmembrane region" description="Helical" evidence="2">
    <location>
        <begin position="165"/>
        <end position="184"/>
    </location>
</feature>
<dbReference type="InterPro" id="IPR050708">
    <property type="entry name" value="T6SS_VgrG/RHS"/>
</dbReference>
<dbReference type="InterPro" id="IPR022385">
    <property type="entry name" value="Rhs_assc_core"/>
</dbReference>
<dbReference type="PANTHER" id="PTHR32305">
    <property type="match status" value="1"/>
</dbReference>
<evidence type="ECO:0000313" key="3">
    <source>
        <dbReference type="EMBL" id="MBJ7540088.1"/>
    </source>
</evidence>
<name>A0A934JSS6_9GAMM</name>
<keyword evidence="2" id="KW-0472">Membrane</keyword>
<protein>
    <submittedName>
        <fullName evidence="3">RHS repeat-associated core domain-containing protein</fullName>
    </submittedName>
</protein>
<reference evidence="3" key="1">
    <citation type="submission" date="2020-12" db="EMBL/GenBank/DDBJ databases">
        <title>Marinomonas arctica sp. nov., a psychrotolerant bacterium isolated from the Arctic.</title>
        <authorList>
            <person name="Zhang Y."/>
        </authorList>
    </citation>
    <scope>NUCLEOTIDE SEQUENCE</scope>
    <source>
        <strain evidence="3">C1424</strain>
    </source>
</reference>
<dbReference type="EMBL" id="JAEMNX010000071">
    <property type="protein sequence ID" value="MBJ7540088.1"/>
    <property type="molecule type" value="Genomic_DNA"/>
</dbReference>
<dbReference type="RefSeq" id="WP_199470480.1">
    <property type="nucleotide sequence ID" value="NZ_JAEMNX010000071.1"/>
</dbReference>
<keyword evidence="4" id="KW-1185">Reference proteome</keyword>
<keyword evidence="2" id="KW-0812">Transmembrane</keyword>
<evidence type="ECO:0000256" key="1">
    <source>
        <dbReference type="SAM" id="MobiDB-lite"/>
    </source>
</evidence>
<comment type="caution">
    <text evidence="3">The sequence shown here is derived from an EMBL/GenBank/DDBJ whole genome shotgun (WGS) entry which is preliminary data.</text>
</comment>
<accession>A0A934JSS6</accession>
<evidence type="ECO:0000313" key="4">
    <source>
        <dbReference type="Proteomes" id="UP000628710"/>
    </source>
</evidence>